<evidence type="ECO:0000313" key="15">
    <source>
        <dbReference type="EMBL" id="GGF90448.1"/>
    </source>
</evidence>
<evidence type="ECO:0000256" key="4">
    <source>
        <dbReference type="ARBA" id="ARBA00022741"/>
    </source>
</evidence>
<evidence type="ECO:0000256" key="5">
    <source>
        <dbReference type="ARBA" id="ARBA00022801"/>
    </source>
</evidence>
<protein>
    <recommendedName>
        <fullName evidence="12 13">Replicative DNA helicase</fullName>
        <ecNumber evidence="12 13">5.6.2.3</ecNumber>
    </recommendedName>
</protein>
<dbReference type="EC" id="5.6.2.3" evidence="12 13"/>
<keyword evidence="9" id="KW-0413">Isomerase</keyword>
<evidence type="ECO:0000256" key="12">
    <source>
        <dbReference type="NCBIfam" id="TIGR00665"/>
    </source>
</evidence>
<dbReference type="SUPFAM" id="SSF52540">
    <property type="entry name" value="P-loop containing nucleoside triphosphate hydrolases"/>
    <property type="match status" value="1"/>
</dbReference>
<dbReference type="InterPro" id="IPR007692">
    <property type="entry name" value="DNA_helicase_DnaB"/>
</dbReference>
<feature type="domain" description="SF4 helicase" evidence="14">
    <location>
        <begin position="191"/>
        <end position="459"/>
    </location>
</feature>
<comment type="caution">
    <text evidence="15">The sequence shown here is derived from an EMBL/GenBank/DDBJ whole genome shotgun (WGS) entry which is preliminary data.</text>
</comment>
<comment type="function">
    <text evidence="10 13">The main replicative DNA helicase, it participates in initiation and elongation during chromosome replication. Travels ahead of the DNA replisome, separating dsDNA into templates for DNA synthesis. A processive ATP-dependent 5'-3' DNA helicase it has DNA-dependent ATPase activity.</text>
</comment>
<dbReference type="AlphaFoldDB" id="A0A8J2Z2T2"/>
<name>A0A8J2Z2T2_9GAMM</name>
<dbReference type="PROSITE" id="PS51199">
    <property type="entry name" value="SF4_HELICASE"/>
    <property type="match status" value="1"/>
</dbReference>
<dbReference type="InterPro" id="IPR036185">
    <property type="entry name" value="DNA_heli_DnaB-like_N_sf"/>
</dbReference>
<dbReference type="GO" id="GO:0042802">
    <property type="term" value="F:identical protein binding"/>
    <property type="evidence" value="ECO:0007669"/>
    <property type="project" value="UniProtKB-ARBA"/>
</dbReference>
<keyword evidence="6 13" id="KW-0347">Helicase</keyword>
<dbReference type="GO" id="GO:0003677">
    <property type="term" value="F:DNA binding"/>
    <property type="evidence" value="ECO:0007669"/>
    <property type="project" value="UniProtKB-UniRule"/>
</dbReference>
<reference evidence="15" key="2">
    <citation type="submission" date="2020-09" db="EMBL/GenBank/DDBJ databases">
        <authorList>
            <person name="Sun Q."/>
            <person name="Zhou Y."/>
        </authorList>
    </citation>
    <scope>NUCLEOTIDE SEQUENCE</scope>
    <source>
        <strain evidence="15">CGMCC 1.15758</strain>
    </source>
</reference>
<dbReference type="Pfam" id="PF00772">
    <property type="entry name" value="DnaB"/>
    <property type="match status" value="1"/>
</dbReference>
<dbReference type="NCBIfam" id="NF004384">
    <property type="entry name" value="PRK05748.1"/>
    <property type="match status" value="1"/>
</dbReference>
<dbReference type="InterPro" id="IPR007693">
    <property type="entry name" value="DNA_helicase_DnaB-like_N"/>
</dbReference>
<dbReference type="Gene3D" id="1.10.860.10">
    <property type="entry name" value="DNAb Helicase, Chain A"/>
    <property type="match status" value="1"/>
</dbReference>
<dbReference type="NCBIfam" id="TIGR00665">
    <property type="entry name" value="DnaB"/>
    <property type="match status" value="1"/>
</dbReference>
<dbReference type="GO" id="GO:0016787">
    <property type="term" value="F:hydrolase activity"/>
    <property type="evidence" value="ECO:0007669"/>
    <property type="project" value="UniProtKB-KW"/>
</dbReference>
<reference evidence="15" key="1">
    <citation type="journal article" date="2014" name="Int. J. Syst. Evol. Microbiol.">
        <title>Complete genome sequence of Corynebacterium casei LMG S-19264T (=DSM 44701T), isolated from a smear-ripened cheese.</title>
        <authorList>
            <consortium name="US DOE Joint Genome Institute (JGI-PGF)"/>
            <person name="Walter F."/>
            <person name="Albersmeier A."/>
            <person name="Kalinowski J."/>
            <person name="Ruckert C."/>
        </authorList>
    </citation>
    <scope>NUCLEOTIDE SEQUENCE</scope>
    <source>
        <strain evidence="15">CGMCC 1.15758</strain>
    </source>
</reference>
<dbReference type="SMART" id="SM00382">
    <property type="entry name" value="AAA"/>
    <property type="match status" value="1"/>
</dbReference>
<dbReference type="GO" id="GO:1990077">
    <property type="term" value="C:primosome complex"/>
    <property type="evidence" value="ECO:0007669"/>
    <property type="project" value="UniProtKB-UniRule"/>
</dbReference>
<dbReference type="FunFam" id="1.10.860.10:FF:000001">
    <property type="entry name" value="Replicative DNA helicase"/>
    <property type="match status" value="1"/>
</dbReference>
<keyword evidence="16" id="KW-1185">Reference proteome</keyword>
<dbReference type="GO" id="GO:0043139">
    <property type="term" value="F:5'-3' DNA helicase activity"/>
    <property type="evidence" value="ECO:0007669"/>
    <property type="project" value="UniProtKB-EC"/>
</dbReference>
<dbReference type="EMBL" id="BMJS01000003">
    <property type="protein sequence ID" value="GGF90448.1"/>
    <property type="molecule type" value="Genomic_DNA"/>
</dbReference>
<dbReference type="OrthoDB" id="9773982at2"/>
<dbReference type="PANTHER" id="PTHR30153:SF2">
    <property type="entry name" value="REPLICATIVE DNA HELICASE"/>
    <property type="match status" value="1"/>
</dbReference>
<evidence type="ECO:0000256" key="3">
    <source>
        <dbReference type="ARBA" id="ARBA00022705"/>
    </source>
</evidence>
<dbReference type="Proteomes" id="UP000636949">
    <property type="component" value="Unassembled WGS sequence"/>
</dbReference>
<evidence type="ECO:0000313" key="16">
    <source>
        <dbReference type="Proteomes" id="UP000636949"/>
    </source>
</evidence>
<comment type="catalytic activity">
    <reaction evidence="11 13">
        <text>ATP + H2O = ADP + phosphate + H(+)</text>
        <dbReference type="Rhea" id="RHEA:13065"/>
        <dbReference type="ChEBI" id="CHEBI:15377"/>
        <dbReference type="ChEBI" id="CHEBI:15378"/>
        <dbReference type="ChEBI" id="CHEBI:30616"/>
        <dbReference type="ChEBI" id="CHEBI:43474"/>
        <dbReference type="ChEBI" id="CHEBI:456216"/>
        <dbReference type="EC" id="5.6.2.3"/>
    </reaction>
</comment>
<dbReference type="Gene3D" id="3.40.50.300">
    <property type="entry name" value="P-loop containing nucleotide triphosphate hydrolases"/>
    <property type="match status" value="1"/>
</dbReference>
<evidence type="ECO:0000256" key="2">
    <source>
        <dbReference type="ARBA" id="ARBA00022515"/>
    </source>
</evidence>
<comment type="similarity">
    <text evidence="1 13">Belongs to the helicase family. DnaB subfamily.</text>
</comment>
<evidence type="ECO:0000256" key="9">
    <source>
        <dbReference type="ARBA" id="ARBA00023235"/>
    </source>
</evidence>
<dbReference type="PANTHER" id="PTHR30153">
    <property type="entry name" value="REPLICATIVE DNA HELICASE DNAB"/>
    <property type="match status" value="1"/>
</dbReference>
<dbReference type="GO" id="GO:0005524">
    <property type="term" value="F:ATP binding"/>
    <property type="evidence" value="ECO:0007669"/>
    <property type="project" value="UniProtKB-UniRule"/>
</dbReference>
<dbReference type="InterPro" id="IPR007694">
    <property type="entry name" value="DNA_helicase_DnaB-like_C"/>
</dbReference>
<dbReference type="FunFam" id="3.40.50.300:FF:000076">
    <property type="entry name" value="Replicative DNA helicase"/>
    <property type="match status" value="1"/>
</dbReference>
<evidence type="ECO:0000256" key="6">
    <source>
        <dbReference type="ARBA" id="ARBA00022806"/>
    </source>
</evidence>
<proteinExistence type="inferred from homology"/>
<keyword evidence="5 13" id="KW-0378">Hydrolase</keyword>
<gene>
    <name evidence="15" type="primary">dnaB</name>
    <name evidence="15" type="ORF">GCM10010995_04720</name>
</gene>
<keyword evidence="8 13" id="KW-0238">DNA-binding</keyword>
<organism evidence="15 16">
    <name type="scientific">Cysteiniphilum litorale</name>
    <dbReference type="NCBI Taxonomy" id="2056700"/>
    <lineage>
        <taxon>Bacteria</taxon>
        <taxon>Pseudomonadati</taxon>
        <taxon>Pseudomonadota</taxon>
        <taxon>Gammaproteobacteria</taxon>
        <taxon>Thiotrichales</taxon>
        <taxon>Fastidiosibacteraceae</taxon>
        <taxon>Cysteiniphilum</taxon>
    </lineage>
</organism>
<dbReference type="InterPro" id="IPR027417">
    <property type="entry name" value="P-loop_NTPase"/>
</dbReference>
<keyword evidence="3 13" id="KW-0235">DNA replication</keyword>
<dbReference type="InterPro" id="IPR003593">
    <property type="entry name" value="AAA+_ATPase"/>
</dbReference>
<dbReference type="GO" id="GO:0006269">
    <property type="term" value="P:DNA replication, synthesis of primer"/>
    <property type="evidence" value="ECO:0007669"/>
    <property type="project" value="UniProtKB-UniRule"/>
</dbReference>
<accession>A0A8J2Z2T2</accession>
<keyword evidence="7 13" id="KW-0067">ATP-binding</keyword>
<dbReference type="SUPFAM" id="SSF48024">
    <property type="entry name" value="N-terminal domain of DnaB helicase"/>
    <property type="match status" value="1"/>
</dbReference>
<evidence type="ECO:0000256" key="10">
    <source>
        <dbReference type="ARBA" id="ARBA00044932"/>
    </source>
</evidence>
<dbReference type="CDD" id="cd00984">
    <property type="entry name" value="DnaB_C"/>
    <property type="match status" value="1"/>
</dbReference>
<evidence type="ECO:0000256" key="11">
    <source>
        <dbReference type="ARBA" id="ARBA00048954"/>
    </source>
</evidence>
<sequence>MHPNEVMSLNSQLENIKRPPSSIDAERSVIGGLILDNEAWFKIEEILRPDDFYSTQHRIVFRQMQKLIKDESPFDIITLSDSLSNEKLLEQAGGLHYLAEIAKNTPTAANVVAYAEIVKERSKLRVLLNTATDIANMVYVPEGRKAEDILDVAEQKILAIAESDTQRSDGPKSVRDIIPSVIDRIDAMMEASDGITGISSGFTDLDELTSGLHPANLVIVAGRPSMGKTTFAMNLAENVARGAEKPVLVFSLEMPSEDIVLRMISSLGRVEQNALRNGRLEDEHWAKITTAMEVLSKDFNMHIDDSAGLSPADMRSRARKLYKEQGGLSMIVVDYLQLMKVPGYENNRTQEVSEISRALKSLAKELHVPVVALSQLNRAVDDRADKRPMMSDLRESGAIEQDADVIMFVYRDEVYHKDKEDNKGLGEIIIGKQRNGPIGSIKVHFEGRFCRFADLTFEQSVPFGVH</sequence>
<keyword evidence="2 13" id="KW-0639">Primosome</keyword>
<dbReference type="InterPro" id="IPR016136">
    <property type="entry name" value="DNA_helicase_N/primase_C"/>
</dbReference>
<dbReference type="Pfam" id="PF03796">
    <property type="entry name" value="DnaB_C"/>
    <property type="match status" value="1"/>
</dbReference>
<evidence type="ECO:0000256" key="7">
    <source>
        <dbReference type="ARBA" id="ARBA00022840"/>
    </source>
</evidence>
<keyword evidence="4 13" id="KW-0547">Nucleotide-binding</keyword>
<evidence type="ECO:0000256" key="8">
    <source>
        <dbReference type="ARBA" id="ARBA00023125"/>
    </source>
</evidence>
<evidence type="ECO:0000259" key="14">
    <source>
        <dbReference type="PROSITE" id="PS51199"/>
    </source>
</evidence>
<evidence type="ECO:0000256" key="1">
    <source>
        <dbReference type="ARBA" id="ARBA00008428"/>
    </source>
</evidence>
<dbReference type="GO" id="GO:0005829">
    <property type="term" value="C:cytosol"/>
    <property type="evidence" value="ECO:0007669"/>
    <property type="project" value="TreeGrafter"/>
</dbReference>
<evidence type="ECO:0000256" key="13">
    <source>
        <dbReference type="RuleBase" id="RU362085"/>
    </source>
</evidence>